<comment type="caution">
    <text evidence="1">The sequence shown here is derived from an EMBL/GenBank/DDBJ whole genome shotgun (WGS) entry which is preliminary data.</text>
</comment>
<protein>
    <submittedName>
        <fullName evidence="1">Uncharacterized protein</fullName>
    </submittedName>
</protein>
<sequence length="148" mass="16516">MSNPIVEINGVKLELDQRTATTTRIDTLRIGSKVKVLKKEYSDFRVHAGVVVGFEPFEALPTIIIAYLKNSYGENPVDFISLNAQTKDVEVMAAEESELMDLQQEAILKTLDRNIESKRAELAKAEQHRELFVKHFGAMVGLAEPVSA</sequence>
<dbReference type="Proteomes" id="UP000044098">
    <property type="component" value="Unassembled WGS sequence"/>
</dbReference>
<dbReference type="RefSeq" id="WP_054453450.1">
    <property type="nucleotide sequence ID" value="NZ_CYTK01000003.1"/>
</dbReference>
<accession>A0AAD2KK13</accession>
<evidence type="ECO:0000313" key="2">
    <source>
        <dbReference type="Proteomes" id="UP000044098"/>
    </source>
</evidence>
<proteinExistence type="predicted"/>
<name>A0AAD2KK13_ACHAE</name>
<gene>
    <name evidence="1" type="ORF">ERS370000_02440</name>
</gene>
<organism evidence="1 2">
    <name type="scientific">Achromobacter aegrifaciens</name>
    <dbReference type="NCBI Taxonomy" id="1287736"/>
    <lineage>
        <taxon>Bacteria</taxon>
        <taxon>Pseudomonadati</taxon>
        <taxon>Pseudomonadota</taxon>
        <taxon>Betaproteobacteria</taxon>
        <taxon>Burkholderiales</taxon>
        <taxon>Alcaligenaceae</taxon>
        <taxon>Achromobacter</taxon>
    </lineage>
</organism>
<reference evidence="1 2" key="1">
    <citation type="submission" date="2015-09" db="EMBL/GenBank/DDBJ databases">
        <authorList>
            <consortium name="Pathogen Informatics"/>
        </authorList>
    </citation>
    <scope>NUCLEOTIDE SEQUENCE [LARGE SCALE GENOMIC DNA]</scope>
    <source>
        <strain evidence="1 2">2789STDY5608625</strain>
    </source>
</reference>
<dbReference type="AlphaFoldDB" id="A0AAD2KK13"/>
<dbReference type="EMBL" id="CYTK01000003">
    <property type="protein sequence ID" value="CUJ01537.1"/>
    <property type="molecule type" value="Genomic_DNA"/>
</dbReference>
<evidence type="ECO:0000313" key="1">
    <source>
        <dbReference type="EMBL" id="CUJ01537.1"/>
    </source>
</evidence>